<protein>
    <submittedName>
        <fullName evidence="11">ABC transporter ATP-binding protein</fullName>
    </submittedName>
</protein>
<dbReference type="NCBIfam" id="TIGR01727">
    <property type="entry name" value="oligo_HPY"/>
    <property type="match status" value="1"/>
</dbReference>
<keyword evidence="12" id="KW-1185">Reference proteome</keyword>
<evidence type="ECO:0000256" key="6">
    <source>
        <dbReference type="ARBA" id="ARBA00022741"/>
    </source>
</evidence>
<keyword evidence="8" id="KW-1278">Translocase</keyword>
<comment type="similarity">
    <text evidence="2">Belongs to the ABC transporter superfamily.</text>
</comment>
<dbReference type="PANTHER" id="PTHR43297">
    <property type="entry name" value="OLIGOPEPTIDE TRANSPORT ATP-BINDING PROTEIN APPD"/>
    <property type="match status" value="1"/>
</dbReference>
<comment type="subcellular location">
    <subcellularLocation>
        <location evidence="1">Cell membrane</location>
        <topology evidence="1">Peripheral membrane protein</topology>
    </subcellularLocation>
</comment>
<dbReference type="InterPro" id="IPR003439">
    <property type="entry name" value="ABC_transporter-like_ATP-bd"/>
</dbReference>
<dbReference type="Gene3D" id="3.40.50.300">
    <property type="entry name" value="P-loop containing nucleotide triphosphate hydrolases"/>
    <property type="match status" value="1"/>
</dbReference>
<evidence type="ECO:0000256" key="8">
    <source>
        <dbReference type="ARBA" id="ARBA00022967"/>
    </source>
</evidence>
<dbReference type="GO" id="GO:0005524">
    <property type="term" value="F:ATP binding"/>
    <property type="evidence" value="ECO:0007669"/>
    <property type="project" value="UniProtKB-KW"/>
</dbReference>
<keyword evidence="7 11" id="KW-0067">ATP-binding</keyword>
<evidence type="ECO:0000256" key="7">
    <source>
        <dbReference type="ARBA" id="ARBA00022840"/>
    </source>
</evidence>
<dbReference type="RefSeq" id="WP_211464080.1">
    <property type="nucleotide sequence ID" value="NZ_JAGSXH010000005.1"/>
</dbReference>
<gene>
    <name evidence="11" type="ORF">KGA66_02665</name>
</gene>
<dbReference type="InterPro" id="IPR013563">
    <property type="entry name" value="Oligopep_ABC_C"/>
</dbReference>
<dbReference type="InterPro" id="IPR050388">
    <property type="entry name" value="ABC_Ni/Peptide_Import"/>
</dbReference>
<evidence type="ECO:0000256" key="9">
    <source>
        <dbReference type="ARBA" id="ARBA00023136"/>
    </source>
</evidence>
<keyword evidence="9" id="KW-0472">Membrane</keyword>
<dbReference type="GO" id="GO:0016887">
    <property type="term" value="F:ATP hydrolysis activity"/>
    <property type="evidence" value="ECO:0007669"/>
    <property type="project" value="InterPro"/>
</dbReference>
<dbReference type="EMBL" id="JAGSXH010000005">
    <property type="protein sequence ID" value="MBS2961935.1"/>
    <property type="molecule type" value="Genomic_DNA"/>
</dbReference>
<dbReference type="InterPro" id="IPR027417">
    <property type="entry name" value="P-loop_NTPase"/>
</dbReference>
<dbReference type="PANTHER" id="PTHR43297:SF14">
    <property type="entry name" value="ATPASE AAA-TYPE CORE DOMAIN-CONTAINING PROTEIN"/>
    <property type="match status" value="1"/>
</dbReference>
<dbReference type="InterPro" id="IPR003593">
    <property type="entry name" value="AAA+_ATPase"/>
</dbReference>
<dbReference type="FunFam" id="3.40.50.300:FF:000016">
    <property type="entry name" value="Oligopeptide ABC transporter ATP-binding component"/>
    <property type="match status" value="1"/>
</dbReference>
<dbReference type="SMART" id="SM00382">
    <property type="entry name" value="AAA"/>
    <property type="match status" value="1"/>
</dbReference>
<keyword evidence="6" id="KW-0547">Nucleotide-binding</keyword>
<proteinExistence type="inferred from homology"/>
<evidence type="ECO:0000313" key="11">
    <source>
        <dbReference type="EMBL" id="MBS2961935.1"/>
    </source>
</evidence>
<keyword evidence="4" id="KW-1003">Cell membrane</keyword>
<dbReference type="GO" id="GO:0015833">
    <property type="term" value="P:peptide transport"/>
    <property type="evidence" value="ECO:0007669"/>
    <property type="project" value="InterPro"/>
</dbReference>
<organism evidence="11 12">
    <name type="scientific">Actinocrinis puniceicyclus</name>
    <dbReference type="NCBI Taxonomy" id="977794"/>
    <lineage>
        <taxon>Bacteria</taxon>
        <taxon>Bacillati</taxon>
        <taxon>Actinomycetota</taxon>
        <taxon>Actinomycetes</taxon>
        <taxon>Catenulisporales</taxon>
        <taxon>Actinospicaceae</taxon>
        <taxon>Actinocrinis</taxon>
    </lineage>
</organism>
<dbReference type="Pfam" id="PF00005">
    <property type="entry name" value="ABC_tran"/>
    <property type="match status" value="1"/>
</dbReference>
<dbReference type="GO" id="GO:0005886">
    <property type="term" value="C:plasma membrane"/>
    <property type="evidence" value="ECO:0007669"/>
    <property type="project" value="UniProtKB-SubCell"/>
</dbReference>
<evidence type="ECO:0000313" key="12">
    <source>
        <dbReference type="Proteomes" id="UP000677913"/>
    </source>
</evidence>
<evidence type="ECO:0000256" key="5">
    <source>
        <dbReference type="ARBA" id="ARBA00022519"/>
    </source>
</evidence>
<dbReference type="CDD" id="cd03257">
    <property type="entry name" value="ABC_NikE_OppD_transporters"/>
    <property type="match status" value="1"/>
</dbReference>
<dbReference type="SUPFAM" id="SSF52540">
    <property type="entry name" value="P-loop containing nucleoside triphosphate hydrolases"/>
    <property type="match status" value="1"/>
</dbReference>
<evidence type="ECO:0000259" key="10">
    <source>
        <dbReference type="PROSITE" id="PS50893"/>
    </source>
</evidence>
<accession>A0A8J7WLY0</accession>
<dbReference type="AlphaFoldDB" id="A0A8J7WLY0"/>
<evidence type="ECO:0000256" key="1">
    <source>
        <dbReference type="ARBA" id="ARBA00004202"/>
    </source>
</evidence>
<keyword evidence="3" id="KW-0813">Transport</keyword>
<evidence type="ECO:0000256" key="2">
    <source>
        <dbReference type="ARBA" id="ARBA00005417"/>
    </source>
</evidence>
<dbReference type="Proteomes" id="UP000677913">
    <property type="component" value="Unassembled WGS sequence"/>
</dbReference>
<comment type="caution">
    <text evidence="11">The sequence shown here is derived from an EMBL/GenBank/DDBJ whole genome shotgun (WGS) entry which is preliminary data.</text>
</comment>
<feature type="domain" description="ABC transporter" evidence="10">
    <location>
        <begin position="22"/>
        <end position="275"/>
    </location>
</feature>
<dbReference type="PROSITE" id="PS50893">
    <property type="entry name" value="ABC_TRANSPORTER_2"/>
    <property type="match status" value="1"/>
</dbReference>
<dbReference type="PROSITE" id="PS00211">
    <property type="entry name" value="ABC_TRANSPORTER_1"/>
    <property type="match status" value="1"/>
</dbReference>
<name>A0A8J7WLY0_9ACTN</name>
<evidence type="ECO:0000256" key="4">
    <source>
        <dbReference type="ARBA" id="ARBA00022475"/>
    </source>
</evidence>
<reference evidence="11" key="1">
    <citation type="submission" date="2021-04" db="EMBL/GenBank/DDBJ databases">
        <title>Genome based classification of Actinospica acidithermotolerans sp. nov., an actinobacterium isolated from an Indonesian hot spring.</title>
        <authorList>
            <person name="Kusuma A.B."/>
            <person name="Putra K.E."/>
            <person name="Nafisah S."/>
            <person name="Loh J."/>
            <person name="Nouioui I."/>
            <person name="Goodfellow M."/>
        </authorList>
    </citation>
    <scope>NUCLEOTIDE SEQUENCE</scope>
    <source>
        <strain evidence="11">DSM 45618</strain>
    </source>
</reference>
<dbReference type="Pfam" id="PF08352">
    <property type="entry name" value="oligo_HPY"/>
    <property type="match status" value="1"/>
</dbReference>
<evidence type="ECO:0000256" key="3">
    <source>
        <dbReference type="ARBA" id="ARBA00022448"/>
    </source>
</evidence>
<sequence length="352" mass="38768">MIPSTGTETRDDSSGLGTDLVLRASNVSVEYAGSRPTRAVREVSLELRRGEVLGIVGESGCGKSTFAYALTRMLRPPARMTAGVVEYYGRDGEVIDLAALSGDRLREFRWNKISMVFQSAMNALNPVTGIGSQMDDIFRTHRPGMDKAARRARAGQLLEMVGIDPRRLRSFPHELSGGMRQRVVIAMALALEPEIVVMDEPTTALDVLVQREILDEVERLRAELGFSVVFITHDLALLLEISDRLAVMYAGQVVEYAPAEQVATEPLHPYTRGLLRSFPDLRGQRREMHGIPGNPPDLREALVGCPFAPRCESVFEPCREITPPLRAPAGGWPVACHLHDPAHDDYSSEGGR</sequence>
<dbReference type="InterPro" id="IPR017871">
    <property type="entry name" value="ABC_transporter-like_CS"/>
</dbReference>
<keyword evidence="5" id="KW-0997">Cell inner membrane</keyword>